<dbReference type="InParanoid" id="A0A0D0E149"/>
<dbReference type="EMBL" id="KN824939">
    <property type="protein sequence ID" value="KIK97376.1"/>
    <property type="molecule type" value="Genomic_DNA"/>
</dbReference>
<evidence type="ECO:0000313" key="1">
    <source>
        <dbReference type="EMBL" id="KIK97376.1"/>
    </source>
</evidence>
<dbReference type="AlphaFoldDB" id="A0A0D0E149"/>
<name>A0A0D0E149_9AGAM</name>
<protein>
    <submittedName>
        <fullName evidence="1">Uncharacterized protein</fullName>
    </submittedName>
</protein>
<proteinExistence type="predicted"/>
<reference evidence="1 2" key="1">
    <citation type="submission" date="2014-04" db="EMBL/GenBank/DDBJ databases">
        <authorList>
            <consortium name="DOE Joint Genome Institute"/>
            <person name="Kuo A."/>
            <person name="Kohler A."/>
            <person name="Jargeat P."/>
            <person name="Nagy L.G."/>
            <person name="Floudas D."/>
            <person name="Copeland A."/>
            <person name="Barry K.W."/>
            <person name="Cichocki N."/>
            <person name="Veneault-Fourrey C."/>
            <person name="LaButti K."/>
            <person name="Lindquist E.A."/>
            <person name="Lipzen A."/>
            <person name="Lundell T."/>
            <person name="Morin E."/>
            <person name="Murat C."/>
            <person name="Sun H."/>
            <person name="Tunlid A."/>
            <person name="Henrissat B."/>
            <person name="Grigoriev I.V."/>
            <person name="Hibbett D.S."/>
            <person name="Martin F."/>
            <person name="Nordberg H.P."/>
            <person name="Cantor M.N."/>
            <person name="Hua S.X."/>
        </authorList>
    </citation>
    <scope>NUCLEOTIDE SEQUENCE [LARGE SCALE GENOMIC DNA]</scope>
    <source>
        <strain evidence="1 2">Ve08.2h10</strain>
    </source>
</reference>
<gene>
    <name evidence="1" type="ORF">PAXRUDRAFT_230612</name>
</gene>
<sequence>MSYVIPGSLPLRCASLFFSCRISFTWLTNVLSFTGRSIAFFKSVEIYVQSTGHLLRNHVVVDTDHHQAKLSFHRNSAFFPSFSVTNCSLEFSLSTRVVCAL</sequence>
<dbReference type="Proteomes" id="UP000054538">
    <property type="component" value="Unassembled WGS sequence"/>
</dbReference>
<accession>A0A0D0E149</accession>
<dbReference type="HOGENOM" id="CLU_2292550_0_0_1"/>
<reference evidence="2" key="2">
    <citation type="submission" date="2015-01" db="EMBL/GenBank/DDBJ databases">
        <title>Evolutionary Origins and Diversification of the Mycorrhizal Mutualists.</title>
        <authorList>
            <consortium name="DOE Joint Genome Institute"/>
            <consortium name="Mycorrhizal Genomics Consortium"/>
            <person name="Kohler A."/>
            <person name="Kuo A."/>
            <person name="Nagy L.G."/>
            <person name="Floudas D."/>
            <person name="Copeland A."/>
            <person name="Barry K.W."/>
            <person name="Cichocki N."/>
            <person name="Veneault-Fourrey C."/>
            <person name="LaButti K."/>
            <person name="Lindquist E.A."/>
            <person name="Lipzen A."/>
            <person name="Lundell T."/>
            <person name="Morin E."/>
            <person name="Murat C."/>
            <person name="Riley R."/>
            <person name="Ohm R."/>
            <person name="Sun H."/>
            <person name="Tunlid A."/>
            <person name="Henrissat B."/>
            <person name="Grigoriev I.V."/>
            <person name="Hibbett D.S."/>
            <person name="Martin F."/>
        </authorList>
    </citation>
    <scope>NUCLEOTIDE SEQUENCE [LARGE SCALE GENOMIC DNA]</scope>
    <source>
        <strain evidence="2">Ve08.2h10</strain>
    </source>
</reference>
<organism evidence="1 2">
    <name type="scientific">Paxillus rubicundulus Ve08.2h10</name>
    <dbReference type="NCBI Taxonomy" id="930991"/>
    <lineage>
        <taxon>Eukaryota</taxon>
        <taxon>Fungi</taxon>
        <taxon>Dikarya</taxon>
        <taxon>Basidiomycota</taxon>
        <taxon>Agaricomycotina</taxon>
        <taxon>Agaricomycetes</taxon>
        <taxon>Agaricomycetidae</taxon>
        <taxon>Boletales</taxon>
        <taxon>Paxilineae</taxon>
        <taxon>Paxillaceae</taxon>
        <taxon>Paxillus</taxon>
    </lineage>
</organism>
<keyword evidence="2" id="KW-1185">Reference proteome</keyword>
<evidence type="ECO:0000313" key="2">
    <source>
        <dbReference type="Proteomes" id="UP000054538"/>
    </source>
</evidence>